<dbReference type="RefSeq" id="XP_066715326.1">
    <property type="nucleotide sequence ID" value="XM_066858384.1"/>
</dbReference>
<name>A0ABR1UZI5_9PEZI</name>
<keyword evidence="2" id="KW-1185">Reference proteome</keyword>
<evidence type="ECO:0000313" key="1">
    <source>
        <dbReference type="EMBL" id="KAK8064337.1"/>
    </source>
</evidence>
<dbReference type="Pfam" id="PF19535">
    <property type="entry name" value="DUF6060"/>
    <property type="match status" value="1"/>
</dbReference>
<organism evidence="1 2">
    <name type="scientific">Apiospora phragmitis</name>
    <dbReference type="NCBI Taxonomy" id="2905665"/>
    <lineage>
        <taxon>Eukaryota</taxon>
        <taxon>Fungi</taxon>
        <taxon>Dikarya</taxon>
        <taxon>Ascomycota</taxon>
        <taxon>Pezizomycotina</taxon>
        <taxon>Sordariomycetes</taxon>
        <taxon>Xylariomycetidae</taxon>
        <taxon>Amphisphaeriales</taxon>
        <taxon>Apiosporaceae</taxon>
        <taxon>Apiospora</taxon>
    </lineage>
</organism>
<dbReference type="EMBL" id="JAQQWL010000007">
    <property type="protein sequence ID" value="KAK8064337.1"/>
    <property type="molecule type" value="Genomic_DNA"/>
</dbReference>
<dbReference type="GeneID" id="92091447"/>
<proteinExistence type="predicted"/>
<reference evidence="1 2" key="1">
    <citation type="submission" date="2023-01" db="EMBL/GenBank/DDBJ databases">
        <title>Analysis of 21 Apiospora genomes using comparative genomics revels a genus with tremendous synthesis potential of carbohydrate active enzymes and secondary metabolites.</title>
        <authorList>
            <person name="Sorensen T."/>
        </authorList>
    </citation>
    <scope>NUCLEOTIDE SEQUENCE [LARGE SCALE GENOMIC DNA]</scope>
    <source>
        <strain evidence="1 2">CBS 135458</strain>
    </source>
</reference>
<comment type="caution">
    <text evidence="1">The sequence shown here is derived from an EMBL/GenBank/DDBJ whole genome shotgun (WGS) entry which is preliminary data.</text>
</comment>
<sequence>MNLARCLCDDGPFPNEAFSLCKEDACEDCPVNIASAGPKYPECVIYNSEDVFTNQDFDKESGLVDIPVHLHRVKVARADSCLLSRQYEAYIDVHLPEWSNYQIIINSPAVTSFPGCGAALHTIKTNQCAKIRLKDSFMVQWCNDHDECVQAGASTRSTKWGQDFTMEAAGSGMLSMKMIGRNGTIIPPKEVGPPPLSWSVSFTTSFNFGFADVVSLGLSFDMTETTEDSTSRIFHVEDGEEGDVAFTGYLRCSKGTGHCNGKDVHGEVCTPYKNNDGNLEGLYHVVGRC</sequence>
<gene>
    <name evidence="1" type="ORF">PG994_006975</name>
</gene>
<evidence type="ECO:0000313" key="2">
    <source>
        <dbReference type="Proteomes" id="UP001480595"/>
    </source>
</evidence>
<dbReference type="InterPro" id="IPR045702">
    <property type="entry name" value="DUF6060"/>
</dbReference>
<dbReference type="Proteomes" id="UP001480595">
    <property type="component" value="Unassembled WGS sequence"/>
</dbReference>
<protein>
    <submittedName>
        <fullName evidence="1">Uncharacterized protein</fullName>
    </submittedName>
</protein>
<accession>A0ABR1UZI5</accession>